<organism evidence="9 10">
    <name type="scientific">Schistosoma rodhaini</name>
    <dbReference type="NCBI Taxonomy" id="6188"/>
    <lineage>
        <taxon>Eukaryota</taxon>
        <taxon>Metazoa</taxon>
        <taxon>Spiralia</taxon>
        <taxon>Lophotrochozoa</taxon>
        <taxon>Platyhelminthes</taxon>
        <taxon>Trematoda</taxon>
        <taxon>Digenea</taxon>
        <taxon>Strigeidida</taxon>
        <taxon>Schistosomatoidea</taxon>
        <taxon>Schistosomatidae</taxon>
        <taxon>Schistosoma</taxon>
    </lineage>
</organism>
<dbReference type="SUPFAM" id="SSF46689">
    <property type="entry name" value="Homeodomain-like"/>
    <property type="match status" value="1"/>
</dbReference>
<dbReference type="CDD" id="cd00086">
    <property type="entry name" value="homeodomain"/>
    <property type="match status" value="1"/>
</dbReference>
<evidence type="ECO:0000256" key="2">
    <source>
        <dbReference type="ARBA" id="ARBA00023125"/>
    </source>
</evidence>
<dbReference type="GO" id="GO:0005634">
    <property type="term" value="C:nucleus"/>
    <property type="evidence" value="ECO:0007669"/>
    <property type="project" value="UniProtKB-SubCell"/>
</dbReference>
<evidence type="ECO:0000256" key="5">
    <source>
        <dbReference type="PROSITE-ProRule" id="PRU00108"/>
    </source>
</evidence>
<dbReference type="PROSITE" id="PS00027">
    <property type="entry name" value="HOMEOBOX_1"/>
    <property type="match status" value="1"/>
</dbReference>
<evidence type="ECO:0000259" key="8">
    <source>
        <dbReference type="PROSITE" id="PS50071"/>
    </source>
</evidence>
<name>A0AA85FBS1_9TREM</name>
<keyword evidence="2 5" id="KW-0238">DNA-binding</keyword>
<evidence type="ECO:0000313" key="9">
    <source>
        <dbReference type="Proteomes" id="UP000050792"/>
    </source>
</evidence>
<dbReference type="GO" id="GO:0000978">
    <property type="term" value="F:RNA polymerase II cis-regulatory region sequence-specific DNA binding"/>
    <property type="evidence" value="ECO:0007669"/>
    <property type="project" value="TreeGrafter"/>
</dbReference>
<dbReference type="SMART" id="SM00389">
    <property type="entry name" value="HOX"/>
    <property type="match status" value="1"/>
</dbReference>
<sequence length="603" mass="70141">MNSNMNGKSPHFLVSRLLEDTKVFDNETSSSKNQLDNSLDDTDNVVYDNSDDEYSQQTNMDELVHNNTYKLLSKSDDDDQFNTSDQSINLSKQFLYSNQYQSDNYHHYKQTLIPEIHNFYDHHKSEITNQILLDSLHMLWSNQCSVLNSSELVKLFKQYIESYRHNVSNTKSLSIPTSITPITTNTSNTSTINNNFIKTNEGLIRNHNPTNTCHLYEHNQSCLQTIPSNLINLKSNNEIKHSSNVINNNSNNIKLHSYNQHHLTHNGVEEKLLNNRSETLNTIVQQSNRDTSDTTTTNTINTTTATINSNNNNNNSSNDNDDDRMSSNLHTVIRRRKRRILFSKLQTAKLEECFNEQRYLTASEREHLARILNLTPTQVKIWFQNHRYKMKRATQTDEISPNTLIKRSNKLIPVTNLNSSSPWNTQYSTNHTKWQSLTHQERNSLLNGIYSPDEVKQSSNHDCMNQLKNNHYENLKETKENDQQRPNSEHLTQSINNTNAFEKSWIKNWVKMISNSYTNDTPMNIQDTHHLYKSEKLRNNYDISTKIMNNLIDRCNEEVNQSGITSVDKLYKTEQFKSFKISNDIISSQKLLQICQSVLEIDQ</sequence>
<dbReference type="GO" id="GO:0030154">
    <property type="term" value="P:cell differentiation"/>
    <property type="evidence" value="ECO:0007669"/>
    <property type="project" value="TreeGrafter"/>
</dbReference>
<feature type="domain" description="Homeobox" evidence="8">
    <location>
        <begin position="333"/>
        <end position="393"/>
    </location>
</feature>
<dbReference type="InterPro" id="IPR017970">
    <property type="entry name" value="Homeobox_CS"/>
</dbReference>
<protein>
    <recommendedName>
        <fullName evidence="8">Homeobox domain-containing protein</fullName>
    </recommendedName>
</protein>
<evidence type="ECO:0000256" key="7">
    <source>
        <dbReference type="SAM" id="MobiDB-lite"/>
    </source>
</evidence>
<keyword evidence="4 5" id="KW-0539">Nucleus</keyword>
<evidence type="ECO:0000256" key="4">
    <source>
        <dbReference type="ARBA" id="ARBA00023242"/>
    </source>
</evidence>
<dbReference type="InterPro" id="IPR020479">
    <property type="entry name" value="HD_metazoa"/>
</dbReference>
<dbReference type="InterPro" id="IPR001356">
    <property type="entry name" value="HD"/>
</dbReference>
<dbReference type="InterPro" id="IPR009057">
    <property type="entry name" value="Homeodomain-like_sf"/>
</dbReference>
<dbReference type="Pfam" id="PF00046">
    <property type="entry name" value="Homeodomain"/>
    <property type="match status" value="1"/>
</dbReference>
<dbReference type="InterPro" id="IPR050394">
    <property type="entry name" value="Homeobox_NK-like"/>
</dbReference>
<feature type="DNA-binding region" description="Homeobox" evidence="5">
    <location>
        <begin position="335"/>
        <end position="394"/>
    </location>
</feature>
<feature type="compositionally biased region" description="Low complexity" evidence="7">
    <location>
        <begin position="287"/>
        <end position="318"/>
    </location>
</feature>
<reference evidence="10" key="2">
    <citation type="submission" date="2023-11" db="UniProtKB">
        <authorList>
            <consortium name="WormBaseParasite"/>
        </authorList>
    </citation>
    <scope>IDENTIFICATION</scope>
</reference>
<proteinExistence type="predicted"/>
<reference evidence="9" key="1">
    <citation type="submission" date="2022-06" db="EMBL/GenBank/DDBJ databases">
        <authorList>
            <person name="Berger JAMES D."/>
            <person name="Berger JAMES D."/>
        </authorList>
    </citation>
    <scope>NUCLEOTIDE SEQUENCE [LARGE SCALE GENOMIC DNA]</scope>
</reference>
<keyword evidence="9" id="KW-1185">Reference proteome</keyword>
<dbReference type="PANTHER" id="PTHR24340">
    <property type="entry name" value="HOMEOBOX PROTEIN NKX"/>
    <property type="match status" value="1"/>
</dbReference>
<evidence type="ECO:0000256" key="6">
    <source>
        <dbReference type="RuleBase" id="RU000682"/>
    </source>
</evidence>
<dbReference type="WBParaSite" id="SRDH1_41600.1">
    <property type="protein sequence ID" value="SRDH1_41600.1"/>
    <property type="gene ID" value="SRDH1_41600"/>
</dbReference>
<dbReference type="AlphaFoldDB" id="A0AA85FBS1"/>
<keyword evidence="3 5" id="KW-0371">Homeobox</keyword>
<evidence type="ECO:0000313" key="10">
    <source>
        <dbReference type="WBParaSite" id="SRDH1_41600.1"/>
    </source>
</evidence>
<dbReference type="Proteomes" id="UP000050792">
    <property type="component" value="Unassembled WGS sequence"/>
</dbReference>
<dbReference type="PRINTS" id="PR00024">
    <property type="entry name" value="HOMEOBOX"/>
</dbReference>
<comment type="subcellular location">
    <subcellularLocation>
        <location evidence="1 5 6">Nucleus</location>
    </subcellularLocation>
</comment>
<dbReference type="PROSITE" id="PS50071">
    <property type="entry name" value="HOMEOBOX_2"/>
    <property type="match status" value="1"/>
</dbReference>
<feature type="region of interest" description="Disordered" evidence="7">
    <location>
        <begin position="287"/>
        <end position="326"/>
    </location>
</feature>
<accession>A0AA85FBS1</accession>
<dbReference type="GO" id="GO:0000981">
    <property type="term" value="F:DNA-binding transcription factor activity, RNA polymerase II-specific"/>
    <property type="evidence" value="ECO:0007669"/>
    <property type="project" value="InterPro"/>
</dbReference>
<evidence type="ECO:0000256" key="1">
    <source>
        <dbReference type="ARBA" id="ARBA00004123"/>
    </source>
</evidence>
<evidence type="ECO:0000256" key="3">
    <source>
        <dbReference type="ARBA" id="ARBA00023155"/>
    </source>
</evidence>
<dbReference type="Gene3D" id="1.10.10.60">
    <property type="entry name" value="Homeodomain-like"/>
    <property type="match status" value="1"/>
</dbReference>